<dbReference type="EMBL" id="CP096115">
    <property type="protein sequence ID" value="UUX93868.1"/>
    <property type="molecule type" value="Genomic_DNA"/>
</dbReference>
<dbReference type="PANTHER" id="PTHR39649">
    <property type="entry name" value="50S RIBOSOMAL PROTEIN L40E"/>
    <property type="match status" value="1"/>
</dbReference>
<dbReference type="Gene3D" id="4.10.1060.50">
    <property type="match status" value="1"/>
</dbReference>
<dbReference type="KEGG" id="mend:L6E24_07555"/>
<dbReference type="Proteomes" id="UP001060368">
    <property type="component" value="Chromosome"/>
</dbReference>
<dbReference type="InterPro" id="IPR038587">
    <property type="entry name" value="Ribosomal_eL40_sf"/>
</dbReference>
<accession>A0A9E7TJP2</accession>
<name>A0A9E7TJP2_9EURY</name>
<keyword evidence="2" id="KW-1185">Reference proteome</keyword>
<dbReference type="GO" id="GO:0006412">
    <property type="term" value="P:translation"/>
    <property type="evidence" value="ECO:0007669"/>
    <property type="project" value="InterPro"/>
</dbReference>
<dbReference type="InterPro" id="IPR023657">
    <property type="entry name" value="Ribosomal_eL40_arc"/>
</dbReference>
<protein>
    <recommendedName>
        <fullName evidence="3">50S ribosomal protein L40e</fullName>
    </recommendedName>
</protein>
<evidence type="ECO:0000313" key="1">
    <source>
        <dbReference type="EMBL" id="UUX93868.1"/>
    </source>
</evidence>
<organism evidence="1 2">
    <name type="scientific">Methanoplanus endosymbiosus</name>
    <dbReference type="NCBI Taxonomy" id="33865"/>
    <lineage>
        <taxon>Archaea</taxon>
        <taxon>Methanobacteriati</taxon>
        <taxon>Methanobacteriota</taxon>
        <taxon>Stenosarchaea group</taxon>
        <taxon>Methanomicrobia</taxon>
        <taxon>Methanomicrobiales</taxon>
        <taxon>Methanomicrobiaceae</taxon>
        <taxon>Methanoplanus</taxon>
    </lineage>
</organism>
<reference evidence="1" key="1">
    <citation type="submission" date="2022-04" db="EMBL/GenBank/DDBJ databases">
        <title>Complete genome of Methanoplanus endosymbiosus DSM 3599.</title>
        <authorList>
            <person name="Chen S.-C."/>
            <person name="You Y.-T."/>
            <person name="Zhou Y.-Z."/>
            <person name="Lai M.-C."/>
        </authorList>
    </citation>
    <scope>NUCLEOTIDE SEQUENCE</scope>
    <source>
        <strain evidence="1">DSM 3599</strain>
    </source>
</reference>
<dbReference type="AlphaFoldDB" id="A0A9E7TJP2"/>
<evidence type="ECO:0000313" key="2">
    <source>
        <dbReference type="Proteomes" id="UP001060368"/>
    </source>
</evidence>
<gene>
    <name evidence="1" type="ORF">L6E24_07555</name>
</gene>
<sequence length="31" mass="3452">MTCNARNAVRASKCRKCGSSQLRPKSKERKG</sequence>
<dbReference type="GO" id="GO:0003735">
    <property type="term" value="F:structural constituent of ribosome"/>
    <property type="evidence" value="ECO:0007669"/>
    <property type="project" value="InterPro"/>
</dbReference>
<proteinExistence type="predicted"/>
<dbReference type="GO" id="GO:0005840">
    <property type="term" value="C:ribosome"/>
    <property type="evidence" value="ECO:0007669"/>
    <property type="project" value="InterPro"/>
</dbReference>
<evidence type="ECO:0008006" key="3">
    <source>
        <dbReference type="Google" id="ProtNLM"/>
    </source>
</evidence>
<dbReference type="PANTHER" id="PTHR39649:SF1">
    <property type="entry name" value="LARGE RIBOSOMAL SUBUNIT PROTEIN EL40"/>
    <property type="match status" value="1"/>
</dbReference>
<dbReference type="InterPro" id="IPR011332">
    <property type="entry name" value="Ribosomal_zn-bd"/>
</dbReference>
<dbReference type="SUPFAM" id="SSF57829">
    <property type="entry name" value="Zn-binding ribosomal proteins"/>
    <property type="match status" value="1"/>
</dbReference>